<evidence type="ECO:0000259" key="4">
    <source>
        <dbReference type="PROSITE" id="PS51387"/>
    </source>
</evidence>
<dbReference type="GO" id="GO:0016491">
    <property type="term" value="F:oxidoreductase activity"/>
    <property type="evidence" value="ECO:0007669"/>
    <property type="project" value="UniProtKB-KW"/>
</dbReference>
<keyword evidence="6" id="KW-1185">Reference proteome</keyword>
<dbReference type="SUPFAM" id="SSF56176">
    <property type="entry name" value="FAD-binding/transporter-associated domain-like"/>
    <property type="match status" value="1"/>
</dbReference>
<reference evidence="5" key="1">
    <citation type="submission" date="2016-04" db="EMBL/GenBank/DDBJ databases">
        <authorList>
            <person name="Nguyen H.D."/>
            <person name="Samba Siva P."/>
            <person name="Cullis J."/>
            <person name="Levesque C.A."/>
            <person name="Hambleton S."/>
        </authorList>
    </citation>
    <scope>NUCLEOTIDE SEQUENCE</scope>
    <source>
        <strain evidence="5">DAOMC 236416</strain>
    </source>
</reference>
<comment type="caution">
    <text evidence="5">The sequence shown here is derived from an EMBL/GenBank/DDBJ whole genome shotgun (WGS) entry which is preliminary data.</text>
</comment>
<dbReference type="Gene3D" id="3.30.465.10">
    <property type="match status" value="2"/>
</dbReference>
<comment type="similarity">
    <text evidence="1">Belongs to the oxygen-dependent FAD-linked oxidoreductase family.</text>
</comment>
<dbReference type="EMBL" id="LWDF02000477">
    <property type="protein sequence ID" value="KAE8246507.1"/>
    <property type="molecule type" value="Genomic_DNA"/>
</dbReference>
<organism evidence="5 6">
    <name type="scientific">Tilletia indica</name>
    <dbReference type="NCBI Taxonomy" id="43049"/>
    <lineage>
        <taxon>Eukaryota</taxon>
        <taxon>Fungi</taxon>
        <taxon>Dikarya</taxon>
        <taxon>Basidiomycota</taxon>
        <taxon>Ustilaginomycotina</taxon>
        <taxon>Exobasidiomycetes</taxon>
        <taxon>Tilletiales</taxon>
        <taxon>Tilletiaceae</taxon>
        <taxon>Tilletia</taxon>
    </lineage>
</organism>
<dbReference type="PROSITE" id="PS51387">
    <property type="entry name" value="FAD_PCMH"/>
    <property type="match status" value="1"/>
</dbReference>
<keyword evidence="3" id="KW-0732">Signal</keyword>
<dbReference type="AlphaFoldDB" id="A0A8T8SS17"/>
<feature type="chain" id="PRO_5035801242" description="FAD-binding PCMH-type domain-containing protein" evidence="3">
    <location>
        <begin position="28"/>
        <end position="610"/>
    </location>
</feature>
<feature type="signal peptide" evidence="3">
    <location>
        <begin position="1"/>
        <end position="27"/>
    </location>
</feature>
<protein>
    <recommendedName>
        <fullName evidence="4">FAD-binding PCMH-type domain-containing protein</fullName>
    </recommendedName>
</protein>
<evidence type="ECO:0000313" key="5">
    <source>
        <dbReference type="EMBL" id="KAE8246507.1"/>
    </source>
</evidence>
<dbReference type="Proteomes" id="UP000077521">
    <property type="component" value="Unassembled WGS sequence"/>
</dbReference>
<dbReference type="GO" id="GO:0071949">
    <property type="term" value="F:FAD binding"/>
    <property type="evidence" value="ECO:0007669"/>
    <property type="project" value="InterPro"/>
</dbReference>
<dbReference type="InterPro" id="IPR006094">
    <property type="entry name" value="Oxid_FAD_bind_N"/>
</dbReference>
<feature type="domain" description="FAD-binding PCMH-type" evidence="4">
    <location>
        <begin position="148"/>
        <end position="331"/>
    </location>
</feature>
<dbReference type="InterPro" id="IPR016166">
    <property type="entry name" value="FAD-bd_PCMH"/>
</dbReference>
<dbReference type="InterPro" id="IPR012951">
    <property type="entry name" value="BBE"/>
</dbReference>
<dbReference type="InterPro" id="IPR016169">
    <property type="entry name" value="FAD-bd_PCMH_sub2"/>
</dbReference>
<keyword evidence="2" id="KW-0560">Oxidoreductase</keyword>
<evidence type="ECO:0000256" key="2">
    <source>
        <dbReference type="ARBA" id="ARBA00023002"/>
    </source>
</evidence>
<dbReference type="Pfam" id="PF01565">
    <property type="entry name" value="FAD_binding_4"/>
    <property type="match status" value="1"/>
</dbReference>
<dbReference type="Pfam" id="PF08031">
    <property type="entry name" value="BBE"/>
    <property type="match status" value="1"/>
</dbReference>
<proteinExistence type="inferred from homology"/>
<dbReference type="InterPro" id="IPR050432">
    <property type="entry name" value="FAD-linked_Oxidoreductases_BP"/>
</dbReference>
<dbReference type="PANTHER" id="PTHR13878:SF91">
    <property type="entry name" value="FAD BINDING DOMAIN PROTEIN (AFU_ORTHOLOGUE AFUA_6G12070)-RELATED"/>
    <property type="match status" value="1"/>
</dbReference>
<sequence length="610" mass="65201">MKSFAGSGVAYALALVVAIHATGTSMAAARGRAVNSFCEPHDPCWPRAAEFAALNHTVKGRLVAVKPMAISCYPANNTDFDLGTISTCVDVSKNYKNGTFRADQIGALQLDNYGYCNSNITGFEDCSLDPRVPPVLGVLSAAGKVCKQGRIAPYGVQAQSAADVQAALAFAKAKNIRVVIKNTGHDYLGRSAARDSLMIWTHKLNSMSYSATFTPHSCPSAGTFPAATLGAGVLAQDSLAFSEKNKYSITHGAVGTVGVAGGFALGGGHGPLGPSYGLAVDNILQFKVVTADGRFRIANKCQNSDLFWALRGGGGGTFGVVTEVTYKVHPPSKWQSSNLLFAASNDDAVEALIAEIARMQPAWHQAKMAGYFLVGNRTFGAVQGLPSDNSTQIKSLIQPLMDWAGKRSDVKQLINLIGSHASLNQFHQQIMAIVSSTIIVGAGQRLSGRLVPQTLFQTNADRAAVAKAIVDGYKTMSSPGKLVQFYSTGPPIGIPGNDTSVNPAWRSSLWEVILATQFSTADPQEIKDQYAQEVHLAADPLRALTPGGGCYYNEADVLEDDWKTAFFGANYDKLLSIKQKYDPDNMFIVWKGIGWEQQQSQDAFACYDRA</sequence>
<evidence type="ECO:0000313" key="6">
    <source>
        <dbReference type="Proteomes" id="UP000077521"/>
    </source>
</evidence>
<dbReference type="InterPro" id="IPR036318">
    <property type="entry name" value="FAD-bd_PCMH-like_sf"/>
</dbReference>
<accession>A0A8T8SS17</accession>
<name>A0A8T8SS17_9BASI</name>
<reference evidence="5" key="2">
    <citation type="journal article" date="2019" name="IMA Fungus">
        <title>Genome sequencing and comparison of five Tilletia species to identify candidate genes for the detection of regulated species infecting wheat.</title>
        <authorList>
            <person name="Nguyen H.D.T."/>
            <person name="Sultana T."/>
            <person name="Kesanakurti P."/>
            <person name="Hambleton S."/>
        </authorList>
    </citation>
    <scope>NUCLEOTIDE SEQUENCE</scope>
    <source>
        <strain evidence="5">DAOMC 236416</strain>
    </source>
</reference>
<gene>
    <name evidence="5" type="ORF">A4X13_0g5757</name>
</gene>
<evidence type="ECO:0000256" key="3">
    <source>
        <dbReference type="SAM" id="SignalP"/>
    </source>
</evidence>
<evidence type="ECO:0000256" key="1">
    <source>
        <dbReference type="ARBA" id="ARBA00005466"/>
    </source>
</evidence>
<dbReference type="PANTHER" id="PTHR13878">
    <property type="entry name" value="GULONOLACTONE OXIDASE"/>
    <property type="match status" value="1"/>
</dbReference>